<gene>
    <name evidence="1" type="ORF">METZ01_LOCUS53770</name>
</gene>
<dbReference type="InterPro" id="IPR042258">
    <property type="entry name" value="DGOK_N"/>
</dbReference>
<dbReference type="Gene3D" id="3.30.420.300">
    <property type="entry name" value="2-keto-3-deoxy-galactonokinase, substrate binding domain"/>
    <property type="match status" value="1"/>
</dbReference>
<dbReference type="Gene3D" id="3.30.420.310">
    <property type="entry name" value="2-keto-3-deoxy-galactonokinase, C-terminal domain"/>
    <property type="match status" value="1"/>
</dbReference>
<reference evidence="1" key="1">
    <citation type="submission" date="2018-05" db="EMBL/GenBank/DDBJ databases">
        <authorList>
            <person name="Lanie J.A."/>
            <person name="Ng W.-L."/>
            <person name="Kazmierczak K.M."/>
            <person name="Andrzejewski T.M."/>
            <person name="Davidsen T.M."/>
            <person name="Wayne K.J."/>
            <person name="Tettelin H."/>
            <person name="Glass J.I."/>
            <person name="Rusch D."/>
            <person name="Podicherti R."/>
            <person name="Tsui H.-C.T."/>
            <person name="Winkler M.E."/>
        </authorList>
    </citation>
    <scope>NUCLEOTIDE SEQUENCE</scope>
</reference>
<dbReference type="GO" id="GO:0034194">
    <property type="term" value="P:D-galactonate catabolic process"/>
    <property type="evidence" value="ECO:0007669"/>
    <property type="project" value="InterPro"/>
</dbReference>
<dbReference type="InterPro" id="IPR042257">
    <property type="entry name" value="DGOK_C"/>
</dbReference>
<protein>
    <recommendedName>
        <fullName evidence="2">2-dehydro-3-deoxygalactonokinase</fullName>
    </recommendedName>
</protein>
<dbReference type="InterPro" id="IPR043129">
    <property type="entry name" value="ATPase_NBD"/>
</dbReference>
<dbReference type="GO" id="GO:0008671">
    <property type="term" value="F:2-dehydro-3-deoxygalactonokinase activity"/>
    <property type="evidence" value="ECO:0007669"/>
    <property type="project" value="InterPro"/>
</dbReference>
<evidence type="ECO:0008006" key="2">
    <source>
        <dbReference type="Google" id="ProtNLM"/>
    </source>
</evidence>
<organism evidence="1">
    <name type="scientific">marine metagenome</name>
    <dbReference type="NCBI Taxonomy" id="408172"/>
    <lineage>
        <taxon>unclassified sequences</taxon>
        <taxon>metagenomes</taxon>
        <taxon>ecological metagenomes</taxon>
    </lineage>
</organism>
<dbReference type="Pfam" id="PF05035">
    <property type="entry name" value="DGOK"/>
    <property type="match status" value="1"/>
</dbReference>
<name>A0A381SA58_9ZZZZ</name>
<proteinExistence type="predicted"/>
<dbReference type="EMBL" id="UINC01002850">
    <property type="protein sequence ID" value="SVA00916.1"/>
    <property type="molecule type" value="Genomic_DNA"/>
</dbReference>
<dbReference type="SUPFAM" id="SSF53067">
    <property type="entry name" value="Actin-like ATPase domain"/>
    <property type="match status" value="1"/>
</dbReference>
<evidence type="ECO:0000313" key="1">
    <source>
        <dbReference type="EMBL" id="SVA00916.1"/>
    </source>
</evidence>
<sequence>MNQNICWIGVDWGITHLRCYALNDEGNLLDSASSKDGINKIKDAKFEEALLTVIDPWLESGKVTPVLACGMVGSRNGWLETPFQKTPCRPCDYEQFVRITCNDSRIKIYVIPGVANLKQIDLMRGEETQLAGLLCDIDSAIVCLPGTHSKWVQIKDGRIEKFSTFISGELFDLMSNKSMIRYSVNKDGWDNNAFTEGVLSGFKTPELLSNSFFKLRADDLMHNIDHAVLRSKLSGLIIGLELAGAKDYLKEQNVQLIGEPVLNNLYSIALSLLKVETSAHNASQITLSGLKYGFNSMQKYLGSEQKGNNG</sequence>
<dbReference type="InterPro" id="IPR007729">
    <property type="entry name" value="DGOK"/>
</dbReference>
<accession>A0A381SA58</accession>
<dbReference type="AlphaFoldDB" id="A0A381SA58"/>